<name>A0AAV9DAH3_ACOCL</name>
<reference evidence="2" key="2">
    <citation type="submission" date="2023-06" db="EMBL/GenBank/DDBJ databases">
        <authorList>
            <person name="Ma L."/>
            <person name="Liu K.-W."/>
            <person name="Li Z."/>
            <person name="Hsiao Y.-Y."/>
            <person name="Qi Y."/>
            <person name="Fu T."/>
            <person name="Tang G."/>
            <person name="Zhang D."/>
            <person name="Sun W.-H."/>
            <person name="Liu D.-K."/>
            <person name="Li Y."/>
            <person name="Chen G.-Z."/>
            <person name="Liu X.-D."/>
            <person name="Liao X.-Y."/>
            <person name="Jiang Y.-T."/>
            <person name="Yu X."/>
            <person name="Hao Y."/>
            <person name="Huang J."/>
            <person name="Zhao X.-W."/>
            <person name="Ke S."/>
            <person name="Chen Y.-Y."/>
            <person name="Wu W.-L."/>
            <person name="Hsu J.-L."/>
            <person name="Lin Y.-F."/>
            <person name="Huang M.-D."/>
            <person name="Li C.-Y."/>
            <person name="Huang L."/>
            <person name="Wang Z.-W."/>
            <person name="Zhao X."/>
            <person name="Zhong W.-Y."/>
            <person name="Peng D.-H."/>
            <person name="Ahmad S."/>
            <person name="Lan S."/>
            <person name="Zhang J.-S."/>
            <person name="Tsai W.-C."/>
            <person name="Van De Peer Y."/>
            <person name="Liu Z.-J."/>
        </authorList>
    </citation>
    <scope>NUCLEOTIDE SEQUENCE</scope>
    <source>
        <strain evidence="2">CP</strain>
        <tissue evidence="2">Leaves</tissue>
    </source>
</reference>
<dbReference type="InterPro" id="IPR045864">
    <property type="entry name" value="aa-tRNA-synth_II/BPL/LPL"/>
</dbReference>
<evidence type="ECO:0000313" key="3">
    <source>
        <dbReference type="Proteomes" id="UP001180020"/>
    </source>
</evidence>
<dbReference type="EMBL" id="JAUJYO010000014">
    <property type="protein sequence ID" value="KAK1297874.1"/>
    <property type="molecule type" value="Genomic_DNA"/>
</dbReference>
<evidence type="ECO:0000313" key="2">
    <source>
        <dbReference type="EMBL" id="KAK1297874.1"/>
    </source>
</evidence>
<dbReference type="Gene3D" id="3.30.930.10">
    <property type="entry name" value="Bira Bifunctional Protein, Domain 2"/>
    <property type="match status" value="1"/>
</dbReference>
<evidence type="ECO:0000259" key="1">
    <source>
        <dbReference type="PROSITE" id="PS51733"/>
    </source>
</evidence>
<dbReference type="PANTHER" id="PTHR43506:SF1">
    <property type="entry name" value="BPL_LPL CATALYTIC DOMAIN-CONTAINING PROTEIN"/>
    <property type="match status" value="1"/>
</dbReference>
<dbReference type="InterPro" id="IPR004143">
    <property type="entry name" value="BPL_LPL_catalytic"/>
</dbReference>
<dbReference type="PANTHER" id="PTHR43506">
    <property type="entry name" value="BIOTIN/LIPOATE A/B PROTEIN LIGASE FAMILY"/>
    <property type="match status" value="1"/>
</dbReference>
<accession>A0AAV9DAH3</accession>
<reference evidence="2" key="1">
    <citation type="journal article" date="2023" name="Nat. Commun.">
        <title>Diploid and tetraploid genomes of Acorus and the evolution of monocots.</title>
        <authorList>
            <person name="Ma L."/>
            <person name="Liu K.W."/>
            <person name="Li Z."/>
            <person name="Hsiao Y.Y."/>
            <person name="Qi Y."/>
            <person name="Fu T."/>
            <person name="Tang G.D."/>
            <person name="Zhang D."/>
            <person name="Sun W.H."/>
            <person name="Liu D.K."/>
            <person name="Li Y."/>
            <person name="Chen G.Z."/>
            <person name="Liu X.D."/>
            <person name="Liao X.Y."/>
            <person name="Jiang Y.T."/>
            <person name="Yu X."/>
            <person name="Hao Y."/>
            <person name="Huang J."/>
            <person name="Zhao X.W."/>
            <person name="Ke S."/>
            <person name="Chen Y.Y."/>
            <person name="Wu W.L."/>
            <person name="Hsu J.L."/>
            <person name="Lin Y.F."/>
            <person name="Huang M.D."/>
            <person name="Li C.Y."/>
            <person name="Huang L."/>
            <person name="Wang Z.W."/>
            <person name="Zhao X."/>
            <person name="Zhong W.Y."/>
            <person name="Peng D.H."/>
            <person name="Ahmad S."/>
            <person name="Lan S."/>
            <person name="Zhang J.S."/>
            <person name="Tsai W.C."/>
            <person name="Van de Peer Y."/>
            <person name="Liu Z.J."/>
        </authorList>
    </citation>
    <scope>NUCLEOTIDE SEQUENCE</scope>
    <source>
        <strain evidence="2">CP</strain>
    </source>
</reference>
<dbReference type="AlphaFoldDB" id="A0AAV9DAH3"/>
<comment type="caution">
    <text evidence="2">The sequence shown here is derived from an EMBL/GenBank/DDBJ whole genome shotgun (WGS) entry which is preliminary data.</text>
</comment>
<dbReference type="CDD" id="cd16443">
    <property type="entry name" value="LplA"/>
    <property type="match status" value="1"/>
</dbReference>
<gene>
    <name evidence="2" type="ORF">QJS10_CPB14g00559</name>
</gene>
<protein>
    <recommendedName>
        <fullName evidence="1">BPL/LPL catalytic domain-containing protein</fullName>
    </recommendedName>
</protein>
<dbReference type="InterPro" id="IPR053264">
    <property type="entry name" value="Lipoate-ligase_2_inactive"/>
</dbReference>
<organism evidence="2 3">
    <name type="scientific">Acorus calamus</name>
    <name type="common">Sweet flag</name>
    <dbReference type="NCBI Taxonomy" id="4465"/>
    <lineage>
        <taxon>Eukaryota</taxon>
        <taxon>Viridiplantae</taxon>
        <taxon>Streptophyta</taxon>
        <taxon>Embryophyta</taxon>
        <taxon>Tracheophyta</taxon>
        <taxon>Spermatophyta</taxon>
        <taxon>Magnoliopsida</taxon>
        <taxon>Liliopsida</taxon>
        <taxon>Acoraceae</taxon>
        <taxon>Acorus</taxon>
    </lineage>
</organism>
<dbReference type="PROSITE" id="PS51733">
    <property type="entry name" value="BPL_LPL_CATALYTIC"/>
    <property type="match status" value="1"/>
</dbReference>
<dbReference type="Pfam" id="PF21948">
    <property type="entry name" value="LplA-B_cat"/>
    <property type="match status" value="1"/>
</dbReference>
<dbReference type="Proteomes" id="UP001180020">
    <property type="component" value="Unassembled WGS sequence"/>
</dbReference>
<feature type="domain" description="BPL/LPL catalytic" evidence="1">
    <location>
        <begin position="32"/>
        <end position="219"/>
    </location>
</feature>
<sequence length="263" mass="29747">MGSLPLMNLVRTRAFPILQQLHLEERLLRTSTHNWCIINDGTDAPTIVMGSSGNPSELIEVESVLKDGIPVVKRFSGGGTVIVDSGTIFMSFICNKGDIPGLQPYPSPIMSWTGQLYGQVLSGVGDFRLRENDYAFGSRKVGGNAQSITKDRWIHHTSFLWDYDVKNMEYLKQPSRAPKYRSARHHIEFLCLMKDYVPSRSNFIEKTISSLGNHFSVRPVTLEEIETPSDSEASYPRTTSLLTEEMLEEHLCHRSEVLRSQRL</sequence>
<proteinExistence type="predicted"/>
<dbReference type="FunFam" id="3.30.930.10:FF:000077">
    <property type="entry name" value="Putative lipoate-protein ligase A"/>
    <property type="match status" value="1"/>
</dbReference>
<dbReference type="SUPFAM" id="SSF55681">
    <property type="entry name" value="Class II aaRS and biotin synthetases"/>
    <property type="match status" value="1"/>
</dbReference>
<keyword evidence="3" id="KW-1185">Reference proteome</keyword>